<gene>
    <name evidence="1" type="ORF">PACLA_8A076516</name>
</gene>
<organism evidence="1 2">
    <name type="scientific">Paramuricea clavata</name>
    <name type="common">Red gorgonian</name>
    <name type="synonym">Violescent sea-whip</name>
    <dbReference type="NCBI Taxonomy" id="317549"/>
    <lineage>
        <taxon>Eukaryota</taxon>
        <taxon>Metazoa</taxon>
        <taxon>Cnidaria</taxon>
        <taxon>Anthozoa</taxon>
        <taxon>Octocorallia</taxon>
        <taxon>Malacalcyonacea</taxon>
        <taxon>Plexauridae</taxon>
        <taxon>Paramuricea</taxon>
    </lineage>
</organism>
<dbReference type="OrthoDB" id="5984884at2759"/>
<evidence type="ECO:0000313" key="2">
    <source>
        <dbReference type="Proteomes" id="UP001152795"/>
    </source>
</evidence>
<evidence type="ECO:0000313" key="1">
    <source>
        <dbReference type="EMBL" id="CAB4019967.1"/>
    </source>
</evidence>
<dbReference type="SMART" id="SM01114">
    <property type="entry name" value="CXC"/>
    <property type="match status" value="1"/>
</dbReference>
<sequence>MAIVQAIKKGPLMVYCSDFANAFVRSIKKIISGYEEGRVIFDRYLENSLKAQTRSKRSTGIDPVKFDINDATNIKLVPLKTLLSHIETKSKLTEYLGKAVLREYADSNKSVVVVYGTWTYCNKPNIVDPNIIEHSHEEADTLIPMHVLDASKTDGDTRDIDVYSPDTDVFVYLMDLFSSNNIAGHVRFITGKGKAKRTIDIRTRCEAVGTEKSKGLLGLHAFSGADWGGKFAGISKSRWINHYLTLESDSDAVDAFQKFGEDDFDQESVSDVLESFVCEVYAKNSKCRILGELRWELFRTKNLESEKLPPTLGALKPHIQRANAISAINKGYREPRPQTPLLTDNGWETISDGTISPKKCLEPPAPESVVELVKCGCRSECSTARCSCHKNNLPCTPLCKCGDCSNASDFDVPDQDEDIDE</sequence>
<dbReference type="EMBL" id="CACRXK020010714">
    <property type="protein sequence ID" value="CAB4019967.1"/>
    <property type="molecule type" value="Genomic_DNA"/>
</dbReference>
<keyword evidence="2" id="KW-1185">Reference proteome</keyword>
<dbReference type="PANTHER" id="PTHR46704:SF9">
    <property type="entry name" value="BHLH DOMAIN-CONTAINING PROTEIN"/>
    <property type="match status" value="1"/>
</dbReference>
<name>A0A6S7IQI1_PARCT</name>
<dbReference type="Proteomes" id="UP001152795">
    <property type="component" value="Unassembled WGS sequence"/>
</dbReference>
<reference evidence="1" key="1">
    <citation type="submission" date="2020-04" db="EMBL/GenBank/DDBJ databases">
        <authorList>
            <person name="Alioto T."/>
            <person name="Alioto T."/>
            <person name="Gomez Garrido J."/>
        </authorList>
    </citation>
    <scope>NUCLEOTIDE SEQUENCE</scope>
    <source>
        <strain evidence="1">A484AB</strain>
    </source>
</reference>
<protein>
    <submittedName>
        <fullName evidence="1">Uncharacterized protein</fullName>
    </submittedName>
</protein>
<dbReference type="InterPro" id="IPR033467">
    <property type="entry name" value="Tesmin/TSO1-like_CXC"/>
</dbReference>
<proteinExistence type="predicted"/>
<comment type="caution">
    <text evidence="1">The sequence shown here is derived from an EMBL/GenBank/DDBJ whole genome shotgun (WGS) entry which is preliminary data.</text>
</comment>
<dbReference type="AlphaFoldDB" id="A0A6S7IQI1"/>
<dbReference type="PANTHER" id="PTHR46704">
    <property type="entry name" value="CXC DOMAIN-CONTAINING PROTEIN-RELATED"/>
    <property type="match status" value="1"/>
</dbReference>
<accession>A0A6S7IQI1</accession>